<protein>
    <submittedName>
        <fullName evidence="2">VOC family protein</fullName>
    </submittedName>
</protein>
<keyword evidence="3" id="KW-1185">Reference proteome</keyword>
<proteinExistence type="predicted"/>
<dbReference type="InterPro" id="IPR037523">
    <property type="entry name" value="VOC_core"/>
</dbReference>
<comment type="caution">
    <text evidence="2">The sequence shown here is derived from an EMBL/GenBank/DDBJ whole genome shotgun (WGS) entry which is preliminary data.</text>
</comment>
<dbReference type="EMBL" id="WVIC01000035">
    <property type="protein sequence ID" value="NCJ07899.1"/>
    <property type="molecule type" value="Genomic_DNA"/>
</dbReference>
<gene>
    <name evidence="2" type="ORF">GS597_15570</name>
</gene>
<reference evidence="2" key="1">
    <citation type="submission" date="2019-12" db="EMBL/GenBank/DDBJ databases">
        <title>High-Quality draft genome sequences of three cyanobacteria isolated from the limestone walls of the Old Cathedral of Coimbra.</title>
        <authorList>
            <person name="Tiago I."/>
            <person name="Soares F."/>
            <person name="Portugal A."/>
        </authorList>
    </citation>
    <scope>NUCLEOTIDE SEQUENCE [LARGE SCALE GENOMIC DNA]</scope>
    <source>
        <strain evidence="2">C</strain>
    </source>
</reference>
<accession>A0A8K2A965</accession>
<dbReference type="SUPFAM" id="SSF54593">
    <property type="entry name" value="Glyoxalase/Bleomycin resistance protein/Dihydroxybiphenyl dioxygenase"/>
    <property type="match status" value="1"/>
</dbReference>
<evidence type="ECO:0000259" key="1">
    <source>
        <dbReference type="PROSITE" id="PS51819"/>
    </source>
</evidence>
<dbReference type="RefSeq" id="WP_161826374.1">
    <property type="nucleotide sequence ID" value="NZ_WVIC01000035.1"/>
</dbReference>
<evidence type="ECO:0000313" key="2">
    <source>
        <dbReference type="EMBL" id="NCJ07899.1"/>
    </source>
</evidence>
<dbReference type="AlphaFoldDB" id="A0A8K2A965"/>
<dbReference type="CDD" id="cd08351">
    <property type="entry name" value="ChaP_like"/>
    <property type="match status" value="1"/>
</dbReference>
<name>A0A8K2A965_9CYAN</name>
<dbReference type="InterPro" id="IPR029068">
    <property type="entry name" value="Glyas_Bleomycin-R_OHBP_Dase"/>
</dbReference>
<evidence type="ECO:0000313" key="3">
    <source>
        <dbReference type="Proteomes" id="UP000607397"/>
    </source>
</evidence>
<dbReference type="PROSITE" id="PS51819">
    <property type="entry name" value="VOC"/>
    <property type="match status" value="1"/>
</dbReference>
<sequence length="129" mass="14933">MTIELDHIIVPCRNQVRSAKRLAELLGVPWAEKSIGSFSPVYVNSGLTLDFQETDDNFPIYHVCFRVEEEEFNAILKRLKAFGIDYRSTLRGGVDKQVNTEFGGLMIYWNEPDDHQWEMLTVSYARQES</sequence>
<feature type="domain" description="VOC" evidence="1">
    <location>
        <begin position="4"/>
        <end position="122"/>
    </location>
</feature>
<organism evidence="2 3">
    <name type="scientific">Petrachloros mirabilis ULC683</name>
    <dbReference type="NCBI Taxonomy" id="2781853"/>
    <lineage>
        <taxon>Bacteria</taxon>
        <taxon>Bacillati</taxon>
        <taxon>Cyanobacteriota</taxon>
        <taxon>Cyanophyceae</taxon>
        <taxon>Synechococcales</taxon>
        <taxon>Petrachlorosaceae</taxon>
        <taxon>Petrachloros</taxon>
        <taxon>Petrachloros mirabilis</taxon>
    </lineage>
</organism>
<dbReference type="Proteomes" id="UP000607397">
    <property type="component" value="Unassembled WGS sequence"/>
</dbReference>
<dbReference type="Gene3D" id="3.10.180.10">
    <property type="entry name" value="2,3-Dihydroxybiphenyl 1,2-Dioxygenase, domain 1"/>
    <property type="match status" value="1"/>
</dbReference>